<protein>
    <submittedName>
        <fullName evidence="4">RluA family pseudouridine synthase</fullName>
    </submittedName>
</protein>
<dbReference type="KEGG" id="gog:C1280_24630"/>
<dbReference type="PANTHER" id="PTHR21600:SF83">
    <property type="entry name" value="PSEUDOURIDYLATE SYNTHASE RPUSD4, MITOCHONDRIAL"/>
    <property type="match status" value="1"/>
</dbReference>
<dbReference type="GO" id="GO:0009982">
    <property type="term" value="F:pseudouridine synthase activity"/>
    <property type="evidence" value="ECO:0007669"/>
    <property type="project" value="InterPro"/>
</dbReference>
<dbReference type="GO" id="GO:0001522">
    <property type="term" value="P:pseudouridine synthesis"/>
    <property type="evidence" value="ECO:0007669"/>
    <property type="project" value="InterPro"/>
</dbReference>
<evidence type="ECO:0000256" key="2">
    <source>
        <dbReference type="ARBA" id="ARBA00023235"/>
    </source>
</evidence>
<dbReference type="SUPFAM" id="SSF55120">
    <property type="entry name" value="Pseudouridine synthase"/>
    <property type="match status" value="1"/>
</dbReference>
<dbReference type="InterPro" id="IPR020103">
    <property type="entry name" value="PsdUridine_synth_cat_dom_sf"/>
</dbReference>
<dbReference type="PANTHER" id="PTHR21600">
    <property type="entry name" value="MITOCHONDRIAL RNA PSEUDOURIDINE SYNTHASE"/>
    <property type="match status" value="1"/>
</dbReference>
<evidence type="ECO:0000259" key="3">
    <source>
        <dbReference type="Pfam" id="PF00849"/>
    </source>
</evidence>
<evidence type="ECO:0000313" key="5">
    <source>
        <dbReference type="Proteomes" id="UP000245802"/>
    </source>
</evidence>
<accession>A0A2Z3H6B8</accession>
<name>A0A2Z3H6B8_9BACT</name>
<comment type="similarity">
    <text evidence="1">Belongs to the pseudouridine synthase RluA family.</text>
</comment>
<dbReference type="Gene3D" id="3.30.2350.10">
    <property type="entry name" value="Pseudouridine synthase"/>
    <property type="match status" value="1"/>
</dbReference>
<keyword evidence="5" id="KW-1185">Reference proteome</keyword>
<dbReference type="Pfam" id="PF00849">
    <property type="entry name" value="PseudoU_synth_2"/>
    <property type="match status" value="1"/>
</dbReference>
<dbReference type="Proteomes" id="UP000245802">
    <property type="component" value="Chromosome"/>
</dbReference>
<organism evidence="4 5">
    <name type="scientific">Gemmata obscuriglobus</name>
    <dbReference type="NCBI Taxonomy" id="114"/>
    <lineage>
        <taxon>Bacteria</taxon>
        <taxon>Pseudomonadati</taxon>
        <taxon>Planctomycetota</taxon>
        <taxon>Planctomycetia</taxon>
        <taxon>Gemmatales</taxon>
        <taxon>Gemmataceae</taxon>
        <taxon>Gemmata</taxon>
    </lineage>
</organism>
<dbReference type="AlphaFoldDB" id="A0A2Z3H6B8"/>
<dbReference type="EMBL" id="CP025958">
    <property type="protein sequence ID" value="AWM39882.1"/>
    <property type="molecule type" value="Genomic_DNA"/>
</dbReference>
<keyword evidence="2" id="KW-0413">Isomerase</keyword>
<dbReference type="CDD" id="cd02869">
    <property type="entry name" value="PseudoU_synth_RluA_like"/>
    <property type="match status" value="1"/>
</dbReference>
<dbReference type="GO" id="GO:0006396">
    <property type="term" value="P:RNA processing"/>
    <property type="evidence" value="ECO:0007669"/>
    <property type="project" value="UniProtKB-ARBA"/>
</dbReference>
<dbReference type="GO" id="GO:0140098">
    <property type="term" value="F:catalytic activity, acting on RNA"/>
    <property type="evidence" value="ECO:0007669"/>
    <property type="project" value="UniProtKB-ARBA"/>
</dbReference>
<gene>
    <name evidence="4" type="ORF">C1280_24630</name>
</gene>
<feature type="domain" description="Pseudouridine synthase RsuA/RluA-like" evidence="3">
    <location>
        <begin position="20"/>
        <end position="180"/>
    </location>
</feature>
<reference evidence="4 5" key="1">
    <citation type="submission" date="2018-01" db="EMBL/GenBank/DDBJ databases">
        <title>G. obscuriglobus.</title>
        <authorList>
            <person name="Franke J."/>
            <person name="Blomberg W."/>
            <person name="Selmecki A."/>
        </authorList>
    </citation>
    <scope>NUCLEOTIDE SEQUENCE [LARGE SCALE GENOMIC DNA]</scope>
    <source>
        <strain evidence="4 5">DSM 5831</strain>
    </source>
</reference>
<sequence>MMSPMSFADSLDILHEDNHCLALNKPAGWPTTHFDGKDETVDRLVKAYLKEKYDKPGNVFLGVVHRLDKPVSGSLVFARTSKAAARLSEQFREGGVEKVYWAVIEAQAPGPWVTADNGSLEDWLQKDDDNARVETVAPETPGAQFARLLFQVRGRHNGLIWLELRPHTGRKHQLRVQLASRGASIYGDHKYGSKLPFGNGIALHARSLTFLHPTSKNPVTVKSEVPKIWRGRFAHLLNTHT</sequence>
<dbReference type="InterPro" id="IPR006145">
    <property type="entry name" value="PsdUridine_synth_RsuA/RluA"/>
</dbReference>
<evidence type="ECO:0000313" key="4">
    <source>
        <dbReference type="EMBL" id="AWM39882.1"/>
    </source>
</evidence>
<dbReference type="GO" id="GO:0003723">
    <property type="term" value="F:RNA binding"/>
    <property type="evidence" value="ECO:0007669"/>
    <property type="project" value="InterPro"/>
</dbReference>
<dbReference type="OrthoDB" id="9784108at2"/>
<proteinExistence type="inferred from homology"/>
<evidence type="ECO:0000256" key="1">
    <source>
        <dbReference type="ARBA" id="ARBA00010876"/>
    </source>
</evidence>
<dbReference type="InterPro" id="IPR050188">
    <property type="entry name" value="RluA_PseudoU_synthase"/>
</dbReference>